<dbReference type="PATRIC" id="fig|52689.4.peg.1389"/>
<dbReference type="Proteomes" id="UP000036873">
    <property type="component" value="Unassembled WGS sequence"/>
</dbReference>
<protein>
    <recommendedName>
        <fullName evidence="3">DUF4364 domain-containing protein</fullName>
    </recommendedName>
</protein>
<dbReference type="InterPro" id="IPR025374">
    <property type="entry name" value="DUF4364"/>
</dbReference>
<keyword evidence="2" id="KW-1185">Reference proteome</keyword>
<name>A0A0L6TZK6_9FIRM</name>
<evidence type="ECO:0000313" key="1">
    <source>
        <dbReference type="EMBL" id="KNZ41678.1"/>
    </source>
</evidence>
<comment type="caution">
    <text evidence="1">The sequence shown here is derived from an EMBL/GenBank/DDBJ whole genome shotgun (WGS) entry which is preliminary data.</text>
</comment>
<evidence type="ECO:0008006" key="3">
    <source>
        <dbReference type="Google" id="ProtNLM"/>
    </source>
</evidence>
<evidence type="ECO:0000313" key="2">
    <source>
        <dbReference type="Proteomes" id="UP000036873"/>
    </source>
</evidence>
<accession>A0A0L6TZK6</accession>
<dbReference type="Pfam" id="PF14277">
    <property type="entry name" value="DUF4364"/>
    <property type="match status" value="1"/>
</dbReference>
<dbReference type="EMBL" id="LGYO01000026">
    <property type="protein sequence ID" value="KNZ41678.1"/>
    <property type="molecule type" value="Genomic_DNA"/>
</dbReference>
<dbReference type="OrthoDB" id="9783597at2"/>
<reference evidence="2" key="1">
    <citation type="submission" date="2015-07" db="EMBL/GenBank/DDBJ databases">
        <title>Draft genome sequence of Acetobacterium bakii DSM 8293, a potential psychrophilic chemical producer through syngas fermentation.</title>
        <authorList>
            <person name="Song Y."/>
            <person name="Hwang S."/>
            <person name="Cho B.-K."/>
        </authorList>
    </citation>
    <scope>NUCLEOTIDE SEQUENCE [LARGE SCALE GENOMIC DNA]</scope>
    <source>
        <strain evidence="2">DSM 8239</strain>
    </source>
</reference>
<dbReference type="RefSeq" id="WP_050740411.1">
    <property type="nucleotide sequence ID" value="NZ_LGYO01000026.1"/>
</dbReference>
<gene>
    <name evidence="1" type="ORF">AKG39_10840</name>
</gene>
<proteinExistence type="predicted"/>
<sequence length="179" mass="20818">MLFNSEQQAENKLIILYVLKKIKTSLTREQIALIVIENLQISYFDIQLYIDDLIKDEFLSILDFDGKSALTITPMGKEILKVFKNKIPGYIMDMINLYLQENREKIFKEVKVTANYQEKGASDYLVQLKLHENNVILMEISLNAPTVKLALDICDRWKENTQELYASVLEVLTQPNKKI</sequence>
<dbReference type="AlphaFoldDB" id="A0A0L6TZK6"/>
<organism evidence="1 2">
    <name type="scientific">Acetobacterium bakii</name>
    <dbReference type="NCBI Taxonomy" id="52689"/>
    <lineage>
        <taxon>Bacteria</taxon>
        <taxon>Bacillati</taxon>
        <taxon>Bacillota</taxon>
        <taxon>Clostridia</taxon>
        <taxon>Eubacteriales</taxon>
        <taxon>Eubacteriaceae</taxon>
        <taxon>Acetobacterium</taxon>
    </lineage>
</organism>
<dbReference type="STRING" id="52689.AKG39_10840"/>